<sequence>MKAVLHYVPKLAGALLCWSVIAGSVWAADISAFVGTYTGSAEIIGNDGSPAKRDMSVSIAEDDDGFVVQWSTATTGGDGDRKVKSYRIQFAPTERDEVFSARMQRNVFGKEVPLDPMKGEPYVWARILNDTLTVYSLFVTSEGGYEIQQFDRTLSEGGLELEYQAVSNGNIGRRVSTFLDAN</sequence>
<dbReference type="EMBL" id="JACIFU010000002">
    <property type="protein sequence ID" value="MBB4174232.1"/>
    <property type="molecule type" value="Genomic_DNA"/>
</dbReference>
<comment type="caution">
    <text evidence="2">The sequence shown here is derived from an EMBL/GenBank/DDBJ whole genome shotgun (WGS) entry which is preliminary data.</text>
</comment>
<organism evidence="2 3">
    <name type="scientific">Sulfitobacter noctilucicola</name>
    <dbReference type="NCBI Taxonomy" id="1342301"/>
    <lineage>
        <taxon>Bacteria</taxon>
        <taxon>Pseudomonadati</taxon>
        <taxon>Pseudomonadota</taxon>
        <taxon>Alphaproteobacteria</taxon>
        <taxon>Rhodobacterales</taxon>
        <taxon>Roseobacteraceae</taxon>
        <taxon>Sulfitobacter</taxon>
    </lineage>
</organism>
<dbReference type="OrthoDB" id="6087881at2"/>
<keyword evidence="1" id="KW-0732">Signal</keyword>
<name>A0A7W6Q5W9_9RHOB</name>
<dbReference type="RefSeq" id="WP_025056963.1">
    <property type="nucleotide sequence ID" value="NZ_JACIFU010000002.1"/>
</dbReference>
<evidence type="ECO:0000313" key="3">
    <source>
        <dbReference type="Proteomes" id="UP000565745"/>
    </source>
</evidence>
<reference evidence="2 3" key="1">
    <citation type="submission" date="2020-08" db="EMBL/GenBank/DDBJ databases">
        <title>Genomic Encyclopedia of Type Strains, Phase IV (KMG-IV): sequencing the most valuable type-strain genomes for metagenomic binning, comparative biology and taxonomic classification.</title>
        <authorList>
            <person name="Goeker M."/>
        </authorList>
    </citation>
    <scope>NUCLEOTIDE SEQUENCE [LARGE SCALE GENOMIC DNA]</scope>
    <source>
        <strain evidence="2 3">DSM 101015</strain>
    </source>
</reference>
<evidence type="ECO:0000313" key="2">
    <source>
        <dbReference type="EMBL" id="MBB4174232.1"/>
    </source>
</evidence>
<proteinExistence type="predicted"/>
<dbReference type="Proteomes" id="UP000565745">
    <property type="component" value="Unassembled WGS sequence"/>
</dbReference>
<gene>
    <name evidence="2" type="ORF">GGR93_002005</name>
</gene>
<keyword evidence="3" id="KW-1185">Reference proteome</keyword>
<evidence type="ECO:0000256" key="1">
    <source>
        <dbReference type="SAM" id="SignalP"/>
    </source>
</evidence>
<protein>
    <recommendedName>
        <fullName evidence="4">Type VI secretion system tube protein Hcp</fullName>
    </recommendedName>
</protein>
<feature type="chain" id="PRO_5030635806" description="Type VI secretion system tube protein Hcp" evidence="1">
    <location>
        <begin position="28"/>
        <end position="182"/>
    </location>
</feature>
<dbReference type="AlphaFoldDB" id="A0A7W6Q5W9"/>
<feature type="signal peptide" evidence="1">
    <location>
        <begin position="1"/>
        <end position="27"/>
    </location>
</feature>
<accession>A0A7W6Q5W9</accession>
<evidence type="ECO:0008006" key="4">
    <source>
        <dbReference type="Google" id="ProtNLM"/>
    </source>
</evidence>